<dbReference type="Gene3D" id="3.40.830.10">
    <property type="entry name" value="LigB-like"/>
    <property type="match status" value="1"/>
</dbReference>
<proteinExistence type="inferred from homology"/>
<accession>Q75D24</accession>
<dbReference type="AlphaFoldDB" id="Q75D24"/>
<dbReference type="Pfam" id="PF02900">
    <property type="entry name" value="LigB"/>
    <property type="match status" value="1"/>
</dbReference>
<protein>
    <submittedName>
        <fullName evidence="7">ABR198Cp</fullName>
    </submittedName>
</protein>
<evidence type="ECO:0000256" key="1">
    <source>
        <dbReference type="ARBA" id="ARBA00001947"/>
    </source>
</evidence>
<evidence type="ECO:0000313" key="7">
    <source>
        <dbReference type="EMBL" id="AAS50971.1"/>
    </source>
</evidence>
<keyword evidence="5" id="KW-0560">Oxidoreductase</keyword>
<dbReference type="PANTHER" id="PTHR30096">
    <property type="entry name" value="4,5-DOPA DIOXYGENASE EXTRADIOL-LIKE PROTEIN"/>
    <property type="match status" value="1"/>
</dbReference>
<evidence type="ECO:0000256" key="4">
    <source>
        <dbReference type="ARBA" id="ARBA00022833"/>
    </source>
</evidence>
<dbReference type="EMBL" id="AE016815">
    <property type="protein sequence ID" value="AAS50971.1"/>
    <property type="molecule type" value="Genomic_DNA"/>
</dbReference>
<keyword evidence="3" id="KW-0479">Metal-binding</keyword>
<dbReference type="GO" id="GO:0008270">
    <property type="term" value="F:zinc ion binding"/>
    <property type="evidence" value="ECO:0007669"/>
    <property type="project" value="InterPro"/>
</dbReference>
<dbReference type="CDD" id="cd07363">
    <property type="entry name" value="45_DOPA_Dioxygenase"/>
    <property type="match status" value="1"/>
</dbReference>
<dbReference type="InterPro" id="IPR014436">
    <property type="entry name" value="Extradiol_dOase_DODA"/>
</dbReference>
<evidence type="ECO:0000259" key="6">
    <source>
        <dbReference type="Pfam" id="PF02900"/>
    </source>
</evidence>
<dbReference type="GO" id="GO:0016702">
    <property type="term" value="F:oxidoreductase activity, acting on single donors with incorporation of molecular oxygen, incorporation of two atoms of oxygen"/>
    <property type="evidence" value="ECO:0007669"/>
    <property type="project" value="UniProtKB-ARBA"/>
</dbReference>
<dbReference type="RefSeq" id="NP_983147.1">
    <property type="nucleotide sequence ID" value="NM_208500.1"/>
</dbReference>
<dbReference type="InParanoid" id="Q75D24"/>
<evidence type="ECO:0000256" key="5">
    <source>
        <dbReference type="ARBA" id="ARBA00023002"/>
    </source>
</evidence>
<keyword evidence="4" id="KW-0862">Zinc</keyword>
<reference evidence="7 8" key="1">
    <citation type="journal article" date="2004" name="Science">
        <title>The Ashbya gossypii genome as a tool for mapping the ancient Saccharomyces cerevisiae genome.</title>
        <authorList>
            <person name="Dietrich F.S."/>
            <person name="Voegeli S."/>
            <person name="Brachat S."/>
            <person name="Lerch A."/>
            <person name="Gates K."/>
            <person name="Steiner S."/>
            <person name="Mohr C."/>
            <person name="Pohlmann R."/>
            <person name="Luedi P."/>
            <person name="Choi S."/>
            <person name="Wing R.A."/>
            <person name="Flavier A."/>
            <person name="Gaffney T.D."/>
            <person name="Philippsen P."/>
        </authorList>
    </citation>
    <scope>NUCLEOTIDE SEQUENCE [LARGE SCALE GENOMIC DNA]</scope>
    <source>
        <strain evidence="8">ATCC 10895 / CBS 109.51 / FGSC 9923 / NRRL Y-1056</strain>
    </source>
</reference>
<comment type="similarity">
    <text evidence="2">Belongs to the DODA-type extradiol aromatic ring-opening dioxygenase family.</text>
</comment>
<dbReference type="OMA" id="SVIDGFW"/>
<dbReference type="SUPFAM" id="SSF53213">
    <property type="entry name" value="LigB-like"/>
    <property type="match status" value="1"/>
</dbReference>
<dbReference type="Proteomes" id="UP000000591">
    <property type="component" value="Chromosome II"/>
</dbReference>
<dbReference type="KEGG" id="ago:AGOS_ABR198C"/>
<reference evidence="8" key="2">
    <citation type="journal article" date="2013" name="G3 (Bethesda)">
        <title>Genomes of Ashbya fungi isolated from insects reveal four mating-type loci, numerous translocations, lack of transposons, and distinct gene duplications.</title>
        <authorList>
            <person name="Dietrich F.S."/>
            <person name="Voegeli S."/>
            <person name="Kuo S."/>
            <person name="Philippsen P."/>
        </authorList>
    </citation>
    <scope>GENOME REANNOTATION</scope>
    <source>
        <strain evidence="8">ATCC 10895 / CBS 109.51 / FGSC 9923 / NRRL Y-1056</strain>
    </source>
</reference>
<evidence type="ECO:0000313" key="8">
    <source>
        <dbReference type="Proteomes" id="UP000000591"/>
    </source>
</evidence>
<dbReference type="HOGENOM" id="CLU_046582_1_0_1"/>
<dbReference type="GeneID" id="4619257"/>
<organism evidence="7 8">
    <name type="scientific">Eremothecium gossypii (strain ATCC 10895 / CBS 109.51 / FGSC 9923 / NRRL Y-1056)</name>
    <name type="common">Yeast</name>
    <name type="synonym">Ashbya gossypii</name>
    <dbReference type="NCBI Taxonomy" id="284811"/>
    <lineage>
        <taxon>Eukaryota</taxon>
        <taxon>Fungi</taxon>
        <taxon>Dikarya</taxon>
        <taxon>Ascomycota</taxon>
        <taxon>Saccharomycotina</taxon>
        <taxon>Saccharomycetes</taxon>
        <taxon>Saccharomycetales</taxon>
        <taxon>Saccharomycetaceae</taxon>
        <taxon>Eremothecium</taxon>
    </lineage>
</organism>
<dbReference type="eggNOG" id="ENOG502RYU3">
    <property type="taxonomic scope" value="Eukaryota"/>
</dbReference>
<feature type="domain" description="Extradiol ring-cleavage dioxygenase class III enzyme subunit B" evidence="6">
    <location>
        <begin position="31"/>
        <end position="252"/>
    </location>
</feature>
<name>Q75D24_EREGS</name>
<dbReference type="InterPro" id="IPR004183">
    <property type="entry name" value="Xdiol_dOase_suB"/>
</dbReference>
<dbReference type="PANTHER" id="PTHR30096:SF0">
    <property type="entry name" value="4,5-DOPA DIOXYGENASE EXTRADIOL-LIKE PROTEIN"/>
    <property type="match status" value="1"/>
</dbReference>
<dbReference type="GO" id="GO:0008198">
    <property type="term" value="F:ferrous iron binding"/>
    <property type="evidence" value="ECO:0007669"/>
    <property type="project" value="InterPro"/>
</dbReference>
<keyword evidence="8" id="KW-1185">Reference proteome</keyword>
<comment type="cofactor">
    <cofactor evidence="1">
        <name>Zn(2+)</name>
        <dbReference type="ChEBI" id="CHEBI:29105"/>
    </cofactor>
</comment>
<gene>
    <name evidence="7" type="ORF">AGOS_ABR198C</name>
</gene>
<evidence type="ECO:0000256" key="3">
    <source>
        <dbReference type="ARBA" id="ARBA00022723"/>
    </source>
</evidence>
<dbReference type="OrthoDB" id="7396853at2759"/>
<sequence length="348" mass="38616">MAYRGWVPGSDSMRSDSLHSLFSTVKPRMPVFFISHGAPTFMYPDEKFCADPGAYRATQNLGKYIREVIKPNFILVVSAHWQSNKPGTVKIAIPTALRLWQQQGSVPFQDGESDVTKGHPLENELIYDFYGFSTRMYEEEFHSKSSMALATDIADTINHVRSPLCAVLTERGIDHGVWVPLKVAFSASKCVDDDWDVPVPLVQISLAAGNDLRDQYALGRLLSRYRDLGGLIITSGMAVHNLRDLFCGSAIAKSHSRSSAFHWALSNVLLTTPPNACKFGRLLRLFSSAEGRELLQAAHPTLEHFLPIIVGLGAGEGLDGPDKYTIRELYQNDAPSLGWSIYQYGTYS</sequence>
<evidence type="ECO:0000256" key="2">
    <source>
        <dbReference type="ARBA" id="ARBA00007581"/>
    </source>
</evidence>